<evidence type="ECO:0000256" key="1">
    <source>
        <dbReference type="ARBA" id="ARBA00007362"/>
    </source>
</evidence>
<comment type="caution">
    <text evidence="5">The sequence shown here is derived from an EMBL/GenBank/DDBJ whole genome shotgun (WGS) entry which is preliminary data.</text>
</comment>
<keyword evidence="3" id="KW-0472">Membrane</keyword>
<evidence type="ECO:0000313" key="6">
    <source>
        <dbReference type="Proteomes" id="UP000483004"/>
    </source>
</evidence>
<dbReference type="InterPro" id="IPR000620">
    <property type="entry name" value="EamA_dom"/>
</dbReference>
<feature type="transmembrane region" description="Helical" evidence="3">
    <location>
        <begin position="70"/>
        <end position="89"/>
    </location>
</feature>
<evidence type="ECO:0000313" key="5">
    <source>
        <dbReference type="EMBL" id="KAB2382710.1"/>
    </source>
</evidence>
<dbReference type="SUPFAM" id="SSF103481">
    <property type="entry name" value="Multidrug resistance efflux transporter EmrE"/>
    <property type="match status" value="2"/>
</dbReference>
<feature type="transmembrane region" description="Helical" evidence="3">
    <location>
        <begin position="181"/>
        <end position="203"/>
    </location>
</feature>
<dbReference type="EMBL" id="WBMR01000031">
    <property type="protein sequence ID" value="KAB2382710.1"/>
    <property type="molecule type" value="Genomic_DNA"/>
</dbReference>
<gene>
    <name evidence="5" type="ORF">F9B16_14025</name>
</gene>
<keyword evidence="3" id="KW-0812">Transmembrane</keyword>
<dbReference type="InterPro" id="IPR037185">
    <property type="entry name" value="EmrE-like"/>
</dbReference>
<feature type="transmembrane region" description="Helical" evidence="3">
    <location>
        <begin position="124"/>
        <end position="142"/>
    </location>
</feature>
<dbReference type="PANTHER" id="PTHR12715:SF4">
    <property type="entry name" value="EAMA DOMAIN-CONTAINING PROTEIN"/>
    <property type="match status" value="1"/>
</dbReference>
<feature type="transmembrane region" description="Helical" evidence="3">
    <location>
        <begin position="148"/>
        <end position="169"/>
    </location>
</feature>
<feature type="domain" description="EamA" evidence="4">
    <location>
        <begin position="152"/>
        <end position="283"/>
    </location>
</feature>
<name>A0A6L3W080_9ACTN</name>
<organism evidence="5 6">
    <name type="scientific">Actinomadura montaniterrae</name>
    <dbReference type="NCBI Taxonomy" id="1803903"/>
    <lineage>
        <taxon>Bacteria</taxon>
        <taxon>Bacillati</taxon>
        <taxon>Actinomycetota</taxon>
        <taxon>Actinomycetes</taxon>
        <taxon>Streptosporangiales</taxon>
        <taxon>Thermomonosporaceae</taxon>
        <taxon>Actinomadura</taxon>
    </lineage>
</organism>
<feature type="transmembrane region" description="Helical" evidence="3">
    <location>
        <begin position="35"/>
        <end position="58"/>
    </location>
</feature>
<dbReference type="RefSeq" id="WP_151540479.1">
    <property type="nucleotide sequence ID" value="NZ_WBMR01000031.1"/>
</dbReference>
<proteinExistence type="inferred from homology"/>
<dbReference type="PANTHER" id="PTHR12715">
    <property type="entry name" value="TRANSPORTER, DRUG/METABOLITE EXPORTER FAMILY"/>
    <property type="match status" value="1"/>
</dbReference>
<dbReference type="GO" id="GO:0016020">
    <property type="term" value="C:membrane"/>
    <property type="evidence" value="ECO:0007669"/>
    <property type="project" value="InterPro"/>
</dbReference>
<evidence type="ECO:0000256" key="3">
    <source>
        <dbReference type="SAM" id="Phobius"/>
    </source>
</evidence>
<feature type="compositionally biased region" description="Acidic residues" evidence="2">
    <location>
        <begin position="291"/>
        <end position="310"/>
    </location>
</feature>
<accession>A0A6L3W080</accession>
<feature type="transmembrane region" description="Helical" evidence="3">
    <location>
        <begin position="95"/>
        <end position="117"/>
    </location>
</feature>
<protein>
    <submittedName>
        <fullName evidence="5">EamA family transporter</fullName>
    </submittedName>
</protein>
<evidence type="ECO:0000256" key="2">
    <source>
        <dbReference type="SAM" id="MobiDB-lite"/>
    </source>
</evidence>
<reference evidence="5 6" key="1">
    <citation type="submission" date="2019-09" db="EMBL/GenBank/DDBJ databases">
        <title>Actinomadura physcomitrii sp. nov., a novel actinomycete isolated from moss [Physcomitrium sphaericum (Ludw) Fuernr].</title>
        <authorList>
            <person name="Liu C."/>
            <person name="Zhuang X."/>
        </authorList>
    </citation>
    <scope>NUCLEOTIDE SEQUENCE [LARGE SCALE GENOMIC DNA]</scope>
    <source>
        <strain evidence="5 6">CYP1-1B</strain>
    </source>
</reference>
<feature type="transmembrane region" description="Helical" evidence="3">
    <location>
        <begin position="215"/>
        <end position="233"/>
    </location>
</feature>
<dbReference type="AlphaFoldDB" id="A0A6L3W080"/>
<sequence length="328" mass="33132">MLSRFGSAHVLALAGTVVLWASAFPAIRVGIDGLGVAALSFLRIVVAAIALCAVAPLAKVRAPRRRDLPMIALCGATGVTAYQALLNWGEVRVEAGTASLLIATAPVFSVLLGSLVLKERLTRTVVVGSVVALAGAAMVGLAEGAGGFTVSALIVLGAAVVQGTYHFATKPLLRRYTGLEVATYAMVAGTVFALPLLPAAWPAAVHAPADALGSAVYLGLLPSALGFVIWAYAVARLPLAASTAALYLVPPVALVVSFVWLGEVPHPIELAGGAVSAAGVILIHRSGAAPDPDDATGGDAPDSDATDGDAPEAAGTHLESPARFERST</sequence>
<keyword evidence="3" id="KW-1133">Transmembrane helix</keyword>
<feature type="transmembrane region" description="Helical" evidence="3">
    <location>
        <begin position="245"/>
        <end position="262"/>
    </location>
</feature>
<dbReference type="Pfam" id="PF00892">
    <property type="entry name" value="EamA"/>
    <property type="match status" value="2"/>
</dbReference>
<comment type="similarity">
    <text evidence="1">Belongs to the EamA transporter family.</text>
</comment>
<dbReference type="OrthoDB" id="3744378at2"/>
<evidence type="ECO:0000259" key="4">
    <source>
        <dbReference type="Pfam" id="PF00892"/>
    </source>
</evidence>
<dbReference type="Proteomes" id="UP000483004">
    <property type="component" value="Unassembled WGS sequence"/>
</dbReference>
<dbReference type="InterPro" id="IPR052756">
    <property type="entry name" value="Alkyne_AA_exporter"/>
</dbReference>
<keyword evidence="6" id="KW-1185">Reference proteome</keyword>
<feature type="region of interest" description="Disordered" evidence="2">
    <location>
        <begin position="287"/>
        <end position="328"/>
    </location>
</feature>
<feature type="domain" description="EamA" evidence="4">
    <location>
        <begin position="10"/>
        <end position="139"/>
    </location>
</feature>